<dbReference type="GO" id="GO:0046872">
    <property type="term" value="F:metal ion binding"/>
    <property type="evidence" value="ECO:0007669"/>
    <property type="project" value="UniProtKB-KW"/>
</dbReference>
<dbReference type="Pfam" id="PF00264">
    <property type="entry name" value="Tyrosinase"/>
    <property type="match status" value="1"/>
</dbReference>
<dbReference type="GO" id="GO:0016491">
    <property type="term" value="F:oxidoreductase activity"/>
    <property type="evidence" value="ECO:0007669"/>
    <property type="project" value="InterPro"/>
</dbReference>
<feature type="domain" description="Tyrosinase copper-binding" evidence="5">
    <location>
        <begin position="212"/>
        <end position="229"/>
    </location>
</feature>
<feature type="chain" id="PRO_5043987141" evidence="4">
    <location>
        <begin position="26"/>
        <end position="459"/>
    </location>
</feature>
<feature type="region of interest" description="Disordered" evidence="3">
    <location>
        <begin position="52"/>
        <end position="151"/>
    </location>
</feature>
<dbReference type="PANTHER" id="PTHR11474">
    <property type="entry name" value="TYROSINASE FAMILY MEMBER"/>
    <property type="match status" value="1"/>
</dbReference>
<proteinExistence type="predicted"/>
<feature type="compositionally biased region" description="Low complexity" evidence="3">
    <location>
        <begin position="77"/>
        <end position="98"/>
    </location>
</feature>
<reference evidence="6" key="1">
    <citation type="submission" date="2022-06" db="EMBL/GenBank/DDBJ databases">
        <authorList>
            <consortium name="SYNGENTA / RWTH Aachen University"/>
        </authorList>
    </citation>
    <scope>NUCLEOTIDE SEQUENCE</scope>
</reference>
<dbReference type="Proteomes" id="UP001153365">
    <property type="component" value="Unassembled WGS sequence"/>
</dbReference>
<organism evidence="6 7">
    <name type="scientific">Phakopsora pachyrhizi</name>
    <name type="common">Asian soybean rust disease fungus</name>
    <dbReference type="NCBI Taxonomy" id="170000"/>
    <lineage>
        <taxon>Eukaryota</taxon>
        <taxon>Fungi</taxon>
        <taxon>Dikarya</taxon>
        <taxon>Basidiomycota</taxon>
        <taxon>Pucciniomycotina</taxon>
        <taxon>Pucciniomycetes</taxon>
        <taxon>Pucciniales</taxon>
        <taxon>Phakopsoraceae</taxon>
        <taxon>Phakopsora</taxon>
    </lineage>
</organism>
<dbReference type="PROSITE" id="PS00497">
    <property type="entry name" value="TYROSINASE_1"/>
    <property type="match status" value="1"/>
</dbReference>
<dbReference type="SUPFAM" id="SSF48056">
    <property type="entry name" value="Di-copper centre-containing domain"/>
    <property type="match status" value="1"/>
</dbReference>
<accession>A0AAV0BI07</accession>
<evidence type="ECO:0000256" key="4">
    <source>
        <dbReference type="SAM" id="SignalP"/>
    </source>
</evidence>
<feature type="compositionally biased region" description="Polar residues" evidence="3">
    <location>
        <begin position="99"/>
        <end position="150"/>
    </location>
</feature>
<dbReference type="PANTHER" id="PTHR11474:SF126">
    <property type="entry name" value="TYROSINASE-LIKE PROTEIN TYR-1-RELATED"/>
    <property type="match status" value="1"/>
</dbReference>
<dbReference type="InterPro" id="IPR002227">
    <property type="entry name" value="Tyrosinase_Cu-bd"/>
</dbReference>
<protein>
    <submittedName>
        <fullName evidence="6">Expressed protein</fullName>
    </submittedName>
</protein>
<keyword evidence="1" id="KW-0479">Metal-binding</keyword>
<keyword evidence="2" id="KW-0186">Copper</keyword>
<dbReference type="Gene3D" id="1.10.1280.10">
    <property type="entry name" value="Di-copper center containing domain from catechol oxidase"/>
    <property type="match status" value="1"/>
</dbReference>
<evidence type="ECO:0000313" key="7">
    <source>
        <dbReference type="Proteomes" id="UP001153365"/>
    </source>
</evidence>
<keyword evidence="7" id="KW-1185">Reference proteome</keyword>
<feature type="signal peptide" evidence="4">
    <location>
        <begin position="1"/>
        <end position="25"/>
    </location>
</feature>
<dbReference type="AlphaFoldDB" id="A0AAV0BI07"/>
<gene>
    <name evidence="6" type="ORF">PPACK8108_LOCUS20679</name>
</gene>
<evidence type="ECO:0000256" key="2">
    <source>
        <dbReference type="ARBA" id="ARBA00023008"/>
    </source>
</evidence>
<keyword evidence="4" id="KW-0732">Signal</keyword>
<evidence type="ECO:0000256" key="1">
    <source>
        <dbReference type="ARBA" id="ARBA00022723"/>
    </source>
</evidence>
<comment type="caution">
    <text evidence="6">The sequence shown here is derived from an EMBL/GenBank/DDBJ whole genome shotgun (WGS) entry which is preliminary data.</text>
</comment>
<name>A0AAV0BI07_PHAPC</name>
<dbReference type="InterPro" id="IPR050316">
    <property type="entry name" value="Tyrosinase/Hemocyanin"/>
</dbReference>
<dbReference type="EMBL" id="CALTRL010005770">
    <property type="protein sequence ID" value="CAH7686076.1"/>
    <property type="molecule type" value="Genomic_DNA"/>
</dbReference>
<dbReference type="InterPro" id="IPR008922">
    <property type="entry name" value="Di-copper_centre_dom_sf"/>
</dbReference>
<evidence type="ECO:0000256" key="3">
    <source>
        <dbReference type="SAM" id="MobiDB-lite"/>
    </source>
</evidence>
<evidence type="ECO:0000259" key="5">
    <source>
        <dbReference type="PROSITE" id="PS00497"/>
    </source>
</evidence>
<feature type="compositionally biased region" description="Pro residues" evidence="3">
    <location>
        <begin position="54"/>
        <end position="76"/>
    </location>
</feature>
<evidence type="ECO:0000313" key="6">
    <source>
        <dbReference type="EMBL" id="CAH7686076.1"/>
    </source>
</evidence>
<sequence length="459" mass="51092">MFKCYLNKFVLLFAFILFSLQIRHGECHLRGLSHHRRAPQWKLPNWWNSFFPNSSPPSQPTPPSPQTPPASAPPASIPINSPALTPQAPTLPTTTGPQNSSTPALQSPPLQNTTASNPSAVNSSFSQPLKPTTGQLNNSASSNVLPSRQAGSACPSLRVRKEWRKFSRQEQINYIQSVKCLAKLPSKLLPGGNYRRYDDFQNVHSRMRNKIHWIASFLPWHRHFLFLYEQALQNECGYSGNLPRWDWSLDSADVTNSPVFSPDPDVGFGSNGMDFSDDSDGLDAGIVQDGAFANWKLYYPDEHFLQRNYNLPQQYRQSGKNWGGQFFDANALAKVQSQGTYAKLAVALEGTDPASSGPSNPGPHSIIHVIIGGDISPTAYAANEPLFYLHHSNVDSLWLKWQNSARSSRLNAYGGQRNRGTGKNDAQLADRLVFLGLSPDISVSQAMDTYAYPYCYRYE</sequence>
<dbReference type="PRINTS" id="PR00092">
    <property type="entry name" value="TYROSINASE"/>
</dbReference>